<sequence>MAMLKKGTSVLCFVATIMVVMASTLLLSSCEAHKEADETVAFPLPAPCYSISFPNCTDDKCKKFCGGVGKRPAPEAFCNDNNNCCCPVIQMGMTNGCS</sequence>
<feature type="signal peptide" evidence="1">
    <location>
        <begin position="1"/>
        <end position="32"/>
    </location>
</feature>
<dbReference type="AlphaFoldDB" id="A0A3B6EAB7"/>
<evidence type="ECO:0000313" key="3">
    <source>
        <dbReference type="Proteomes" id="UP000019116"/>
    </source>
</evidence>
<evidence type="ECO:0000313" key="2">
    <source>
        <dbReference type="EnsemblPlants" id="TraesCS3A02G066200.1"/>
    </source>
</evidence>
<dbReference type="EnsemblPlants" id="TraesCS3A02G066200.1">
    <property type="protein sequence ID" value="TraesCS3A02G066200.1"/>
    <property type="gene ID" value="TraesCS3A02G066200"/>
</dbReference>
<dbReference type="Gramene" id="TraesCAD_scaffold_097457_01G000100.1">
    <property type="protein sequence ID" value="TraesCAD_scaffold_097457_01G000100.1"/>
    <property type="gene ID" value="TraesCAD_scaffold_097457_01G000100"/>
</dbReference>
<evidence type="ECO:0000256" key="1">
    <source>
        <dbReference type="SAM" id="SignalP"/>
    </source>
</evidence>
<feature type="chain" id="PRO_5043173214" evidence="1">
    <location>
        <begin position="33"/>
        <end position="98"/>
    </location>
</feature>
<dbReference type="Gramene" id="TraesROB_scaffold_102710_01G000100.1">
    <property type="protein sequence ID" value="TraesROB_scaffold_102710_01G000100.1"/>
    <property type="gene ID" value="TraesROB_scaffold_102710_01G000100"/>
</dbReference>
<reference evidence="2" key="2">
    <citation type="submission" date="2018-10" db="UniProtKB">
        <authorList>
            <consortium name="EnsemblPlants"/>
        </authorList>
    </citation>
    <scope>IDENTIFICATION</scope>
</reference>
<dbReference type="OMA" id="MAFCNDN"/>
<reference evidence="2" key="1">
    <citation type="submission" date="2018-08" db="EMBL/GenBank/DDBJ databases">
        <authorList>
            <person name="Rossello M."/>
        </authorList>
    </citation>
    <scope>NUCLEOTIDE SEQUENCE [LARGE SCALE GENOMIC DNA]</scope>
    <source>
        <strain evidence="2">cv. Chinese Spring</strain>
    </source>
</reference>
<protein>
    <submittedName>
        <fullName evidence="2">Uncharacterized protein</fullName>
    </submittedName>
</protein>
<name>A0A3B6EAB7_WHEAT</name>
<dbReference type="Gramene" id="TraesCS3A03G0141100.1">
    <property type="protein sequence ID" value="TraesCS3A03G0141100.1.CDS"/>
    <property type="gene ID" value="TraesCS3A03G0141100"/>
</dbReference>
<dbReference type="Gramene" id="TraesCLE_scaffold_084346_01G000100.1">
    <property type="protein sequence ID" value="TraesCLE_scaffold_084346_01G000100.1"/>
    <property type="gene ID" value="TraesCLE_scaffold_084346_01G000100"/>
</dbReference>
<dbReference type="PROSITE" id="PS51257">
    <property type="entry name" value="PROKAR_LIPOPROTEIN"/>
    <property type="match status" value="1"/>
</dbReference>
<dbReference type="OrthoDB" id="610191at2759"/>
<accession>A0A3B6EAB7</accession>
<dbReference type="Proteomes" id="UP000019116">
    <property type="component" value="Chromosome 3A"/>
</dbReference>
<dbReference type="Gramene" id="TraesWEE_scaffold_133660_01G000100.1">
    <property type="protein sequence ID" value="TraesWEE_scaffold_133660_01G000100.1"/>
    <property type="gene ID" value="TraesWEE_scaffold_133660_01G000100"/>
</dbReference>
<dbReference type="Gramene" id="TraesCS3A02G066200.1">
    <property type="protein sequence ID" value="TraesCS3A02G066200.1"/>
    <property type="gene ID" value="TraesCS3A02G066200"/>
</dbReference>
<keyword evidence="1" id="KW-0732">Signal</keyword>
<keyword evidence="3" id="KW-1185">Reference proteome</keyword>
<organism evidence="2">
    <name type="scientific">Triticum aestivum</name>
    <name type="common">Wheat</name>
    <dbReference type="NCBI Taxonomy" id="4565"/>
    <lineage>
        <taxon>Eukaryota</taxon>
        <taxon>Viridiplantae</taxon>
        <taxon>Streptophyta</taxon>
        <taxon>Embryophyta</taxon>
        <taxon>Tracheophyta</taxon>
        <taxon>Spermatophyta</taxon>
        <taxon>Magnoliopsida</taxon>
        <taxon>Liliopsida</taxon>
        <taxon>Poales</taxon>
        <taxon>Poaceae</taxon>
        <taxon>BOP clade</taxon>
        <taxon>Pooideae</taxon>
        <taxon>Triticodae</taxon>
        <taxon>Triticeae</taxon>
        <taxon>Triticinae</taxon>
        <taxon>Triticum</taxon>
    </lineage>
</organism>
<proteinExistence type="predicted"/>